<reference evidence="2 3" key="1">
    <citation type="submission" date="2022-06" db="EMBL/GenBank/DDBJ databases">
        <title>Draft genome sequence of type strain Streptomyces rubrisoli DSM 42083.</title>
        <authorList>
            <person name="Duangmal K."/>
            <person name="Klaysubun C."/>
        </authorList>
    </citation>
    <scope>NUCLEOTIDE SEQUENCE [LARGE SCALE GENOMIC DNA]</scope>
    <source>
        <strain evidence="2 3">DSM 42083</strain>
    </source>
</reference>
<keyword evidence="2" id="KW-0067">ATP-binding</keyword>
<protein>
    <submittedName>
        <fullName evidence="2">ATP-binding protein</fullName>
    </submittedName>
</protein>
<feature type="compositionally biased region" description="Low complexity" evidence="1">
    <location>
        <begin position="726"/>
        <end position="739"/>
    </location>
</feature>
<feature type="compositionally biased region" description="Basic and acidic residues" evidence="1">
    <location>
        <begin position="1"/>
        <end position="13"/>
    </location>
</feature>
<dbReference type="GO" id="GO:0005524">
    <property type="term" value="F:ATP binding"/>
    <property type="evidence" value="ECO:0007669"/>
    <property type="project" value="UniProtKB-KW"/>
</dbReference>
<dbReference type="Proteomes" id="UP001206206">
    <property type="component" value="Unassembled WGS sequence"/>
</dbReference>
<proteinExistence type="predicted"/>
<feature type="region of interest" description="Disordered" evidence="1">
    <location>
        <begin position="670"/>
        <end position="827"/>
    </location>
</feature>
<sequence>MEPHNRGPEDHEASGTPGPPVTGSEDTLSTRRPPRTPLGEAATGGQTAARVVQVVAGEYLLTVNPIDGSEVVLCPPDRIPAAARRTPEERAARDLPHSLKGMGGTPSARPVATAGTPVPERPLLERSEEIERLVRLLGRGRSVRVTGPSGSGRTALLAVTADRCVGLAPDGVIRLSGYRRTPADLLYDLYTAVYRADGHRPDRPRLRELVADVGAVVVLDDIEFGGAALEEFLASAPECAFLISATPEVAAPSPDSHLEEVFLSGLSKAACAELLERAVERPLTDEETAWSADLWFESEGLPLRFVQAAALLRHREVALQPATEDAERSAERVDDNPFDPNAISGRTALPSLAESAAPAQLLASRLSENAAEALAFAIALGGECPHQSHLPALVGDTHADAALAELVEAGLATPVGSHFRLAAGVLQQLTAGGDAGQRERSQAPAQHYAWWAGHPSVDAERVAAEADAILAAMSASRDGGHPSAAVLLAHTAAPAFAAALNWSAWERALRIGQEAARLAGEVGEEAYFHHELGVLALCTGNLERARTELEASIGMRGVLADRQGTIVGRRTLALVTDRAAGPSPVRTQSAEEIPVSRSEASPSPLTLRPLSALEQTAPTVVTPRAVAAEEAPGRRRFGALAGSKRNLVAAGAGAVLVAVLGTVVTIGATSGHNPEQNAPMNVNTSESATQDTNNDGDLPAGQPSTRSGTPRHAAPSGSPSHRAARSQSPAPAAPPTGATWPGGTGSTTSPTTTPPTQAPPSSPTTSPTKSTSPSPSSSATSPSSKSPVPPSGTTTAASGAAPSESVSGPASRGGSATPSATRSGSTA</sequence>
<feature type="region of interest" description="Disordered" evidence="1">
    <location>
        <begin position="578"/>
        <end position="606"/>
    </location>
</feature>
<feature type="compositionally biased region" description="Low complexity" evidence="1">
    <location>
        <begin position="763"/>
        <end position="803"/>
    </location>
</feature>
<dbReference type="EMBL" id="JANFNH010000041">
    <property type="protein sequence ID" value="MCQ4045348.1"/>
    <property type="molecule type" value="Genomic_DNA"/>
</dbReference>
<feature type="compositionally biased region" description="Basic and acidic residues" evidence="1">
    <location>
        <begin position="85"/>
        <end position="97"/>
    </location>
</feature>
<feature type="compositionally biased region" description="Polar residues" evidence="1">
    <location>
        <begin position="670"/>
        <end position="695"/>
    </location>
</feature>
<keyword evidence="3" id="KW-1185">Reference proteome</keyword>
<keyword evidence="2" id="KW-0547">Nucleotide-binding</keyword>
<dbReference type="InterPro" id="IPR027417">
    <property type="entry name" value="P-loop_NTPase"/>
</dbReference>
<dbReference type="RefSeq" id="WP_255931482.1">
    <property type="nucleotide sequence ID" value="NZ_JANFNH010000041.1"/>
</dbReference>
<accession>A0ABT1PLB4</accession>
<organism evidence="2 3">
    <name type="scientific">Streptantibioticus rubrisoli</name>
    <dbReference type="NCBI Taxonomy" id="1387313"/>
    <lineage>
        <taxon>Bacteria</taxon>
        <taxon>Bacillati</taxon>
        <taxon>Actinomycetota</taxon>
        <taxon>Actinomycetes</taxon>
        <taxon>Kitasatosporales</taxon>
        <taxon>Streptomycetaceae</taxon>
        <taxon>Streptantibioticus</taxon>
    </lineage>
</organism>
<name>A0ABT1PLB4_9ACTN</name>
<feature type="region of interest" description="Disordered" evidence="1">
    <location>
        <begin position="1"/>
        <end position="47"/>
    </location>
</feature>
<evidence type="ECO:0000313" key="2">
    <source>
        <dbReference type="EMBL" id="MCQ4045348.1"/>
    </source>
</evidence>
<feature type="compositionally biased region" description="Pro residues" evidence="1">
    <location>
        <begin position="752"/>
        <end position="762"/>
    </location>
</feature>
<feature type="region of interest" description="Disordered" evidence="1">
    <location>
        <begin position="84"/>
        <end position="118"/>
    </location>
</feature>
<evidence type="ECO:0000256" key="1">
    <source>
        <dbReference type="SAM" id="MobiDB-lite"/>
    </source>
</evidence>
<feature type="compositionally biased region" description="Polar residues" evidence="1">
    <location>
        <begin position="804"/>
        <end position="827"/>
    </location>
</feature>
<comment type="caution">
    <text evidence="2">The sequence shown here is derived from an EMBL/GenBank/DDBJ whole genome shotgun (WGS) entry which is preliminary data.</text>
</comment>
<dbReference type="SUPFAM" id="SSF52540">
    <property type="entry name" value="P-loop containing nucleoside triphosphate hydrolases"/>
    <property type="match status" value="1"/>
</dbReference>
<evidence type="ECO:0000313" key="3">
    <source>
        <dbReference type="Proteomes" id="UP001206206"/>
    </source>
</evidence>
<gene>
    <name evidence="2" type="ORF">NON19_25785</name>
</gene>